<dbReference type="Pfam" id="PF13407">
    <property type="entry name" value="Peripla_BP_4"/>
    <property type="match status" value="1"/>
</dbReference>
<name>A0A139X882_9CYAN</name>
<dbReference type="Gene3D" id="3.40.50.2300">
    <property type="match status" value="2"/>
</dbReference>
<evidence type="ECO:0000256" key="1">
    <source>
        <dbReference type="ARBA" id="ARBA00004196"/>
    </source>
</evidence>
<dbReference type="EMBL" id="ANNX02000026">
    <property type="protein sequence ID" value="KYC40842.1"/>
    <property type="molecule type" value="Genomic_DNA"/>
</dbReference>
<dbReference type="InterPro" id="IPR025997">
    <property type="entry name" value="SBP_2_dom"/>
</dbReference>
<dbReference type="InterPro" id="IPR028082">
    <property type="entry name" value="Peripla_BP_I"/>
</dbReference>
<evidence type="ECO:0000313" key="5">
    <source>
        <dbReference type="EMBL" id="KYC40842.1"/>
    </source>
</evidence>
<proteinExistence type="inferred from homology"/>
<dbReference type="PANTHER" id="PTHR46847:SF2">
    <property type="entry name" value="ABC TRANSPORTER SUGAR-BINDING PROTEIN"/>
    <property type="match status" value="1"/>
</dbReference>
<evidence type="ECO:0000259" key="4">
    <source>
        <dbReference type="Pfam" id="PF13407"/>
    </source>
</evidence>
<evidence type="ECO:0000256" key="3">
    <source>
        <dbReference type="ARBA" id="ARBA00022729"/>
    </source>
</evidence>
<gene>
    <name evidence="5" type="ORF">WA1_24790</name>
</gene>
<dbReference type="PANTHER" id="PTHR46847">
    <property type="entry name" value="D-ALLOSE-BINDING PERIPLASMIC PROTEIN-RELATED"/>
    <property type="match status" value="1"/>
</dbReference>
<dbReference type="GO" id="GO:0030313">
    <property type="term" value="C:cell envelope"/>
    <property type="evidence" value="ECO:0007669"/>
    <property type="project" value="UniProtKB-SubCell"/>
</dbReference>
<evidence type="ECO:0000256" key="2">
    <source>
        <dbReference type="ARBA" id="ARBA00007639"/>
    </source>
</evidence>
<dbReference type="Proteomes" id="UP000076925">
    <property type="component" value="Unassembled WGS sequence"/>
</dbReference>
<reference evidence="5 6" key="1">
    <citation type="journal article" date="2013" name="Genome Biol. Evol.">
        <title>Genomes of Stigonematalean cyanobacteria (subsection V) and the evolution of oxygenic photosynthesis from prokaryotes to plastids.</title>
        <authorList>
            <person name="Dagan T."/>
            <person name="Roettger M."/>
            <person name="Stucken K."/>
            <person name="Landan G."/>
            <person name="Koch R."/>
            <person name="Major P."/>
            <person name="Gould S.B."/>
            <person name="Goremykin V.V."/>
            <person name="Rippka R."/>
            <person name="Tandeau de Marsac N."/>
            <person name="Gugger M."/>
            <person name="Lockhart P.J."/>
            <person name="Allen J.F."/>
            <person name="Brune I."/>
            <person name="Maus I."/>
            <person name="Puhler A."/>
            <person name="Martin W.F."/>
        </authorList>
    </citation>
    <scope>NUCLEOTIDE SEQUENCE [LARGE SCALE GENOMIC DNA]</scope>
    <source>
        <strain evidence="5 6">PCC 7110</strain>
    </source>
</reference>
<dbReference type="AlphaFoldDB" id="A0A139X882"/>
<evidence type="ECO:0000313" key="6">
    <source>
        <dbReference type="Proteomes" id="UP000076925"/>
    </source>
</evidence>
<organism evidence="5 6">
    <name type="scientific">Scytonema hofmannii PCC 7110</name>
    <dbReference type="NCBI Taxonomy" id="128403"/>
    <lineage>
        <taxon>Bacteria</taxon>
        <taxon>Bacillati</taxon>
        <taxon>Cyanobacteriota</taxon>
        <taxon>Cyanophyceae</taxon>
        <taxon>Nostocales</taxon>
        <taxon>Scytonemataceae</taxon>
        <taxon>Scytonema</taxon>
    </lineage>
</organism>
<dbReference type="SUPFAM" id="SSF53822">
    <property type="entry name" value="Periplasmic binding protein-like I"/>
    <property type="match status" value="1"/>
</dbReference>
<feature type="domain" description="Periplasmic binding protein" evidence="4">
    <location>
        <begin position="10"/>
        <end position="104"/>
    </location>
</feature>
<keyword evidence="6" id="KW-1185">Reference proteome</keyword>
<accession>A0A139X882</accession>
<comment type="subcellular location">
    <subcellularLocation>
        <location evidence="1">Cell envelope</location>
    </subcellularLocation>
</comment>
<sequence>MGCTKTSQIVIAVDAAVDADVDATVSSNNLQAGELACQYIGDRLKGKGNVVILNSISMDSVIQRVNGCENALSKYADIKILSKDQNAEGSRDGGLRVMSDLLTTSVATKVGETNFGCVDFGLKSFEFKLEEQDECEKDRNCN</sequence>
<keyword evidence="3" id="KW-0732">Signal</keyword>
<dbReference type="STRING" id="128403.WA1_24790"/>
<comment type="caution">
    <text evidence="5">The sequence shown here is derived from an EMBL/GenBank/DDBJ whole genome shotgun (WGS) entry which is preliminary data.</text>
</comment>
<comment type="similarity">
    <text evidence="2">Belongs to the bacterial solute-binding protein 2 family.</text>
</comment>
<dbReference type="GO" id="GO:0030246">
    <property type="term" value="F:carbohydrate binding"/>
    <property type="evidence" value="ECO:0007669"/>
    <property type="project" value="UniProtKB-ARBA"/>
</dbReference>
<protein>
    <recommendedName>
        <fullName evidence="4">Periplasmic binding protein domain-containing protein</fullName>
    </recommendedName>
</protein>